<dbReference type="Gramene" id="ORGLA11G0135700.1">
    <property type="protein sequence ID" value="ORGLA11G0135700.1"/>
    <property type="gene ID" value="ORGLA11G0135700"/>
</dbReference>
<name>I1R0R5_ORYGL</name>
<reference evidence="1 2" key="2">
    <citation type="submission" date="2018-04" db="EMBL/GenBank/DDBJ databases">
        <title>OglaRS2 (Oryza glaberrima Reference Sequence Version 2).</title>
        <authorList>
            <person name="Zhang J."/>
            <person name="Kudrna D."/>
            <person name="Lee S."/>
            <person name="Talag J."/>
            <person name="Rajasekar S."/>
            <person name="Wing R.A."/>
        </authorList>
    </citation>
    <scope>NUCLEOTIDE SEQUENCE [LARGE SCALE GENOMIC DNA]</scope>
    <source>
        <strain evidence="1 2">cv. IRGC 96717</strain>
    </source>
</reference>
<protein>
    <submittedName>
        <fullName evidence="1">Uncharacterized protein</fullName>
    </submittedName>
</protein>
<proteinExistence type="predicted"/>
<keyword evidence="2" id="KW-1185">Reference proteome</keyword>
<reference evidence="1" key="1">
    <citation type="submission" date="2015-06" db="UniProtKB">
        <authorList>
            <consortium name="EnsemblPlants"/>
        </authorList>
    </citation>
    <scope>IDENTIFICATION</scope>
</reference>
<sequence length="230" mass="24889">MNATVASPSENAATVTVASLDELREVAENDPRASEEGGLRVEVTGVRVSQAEELHALVRDRVEAKLWSVGVGEADAAMAALRSAADGAARLVELSRALDAVVRDTEDGVPVPATGPRVTLLRELARDVSAQRPPPFLPCRYAIAGADAVDIARQAKALSYHRFSGDRWTSPESLECSMDYFRRTVEKARARSAALLGMTIPFEDPPIVIHILEASSWEARYYSSSSERNV</sequence>
<evidence type="ECO:0000313" key="2">
    <source>
        <dbReference type="Proteomes" id="UP000007306"/>
    </source>
</evidence>
<organism evidence="1 2">
    <name type="scientific">Oryza glaberrima</name>
    <name type="common">African rice</name>
    <dbReference type="NCBI Taxonomy" id="4538"/>
    <lineage>
        <taxon>Eukaryota</taxon>
        <taxon>Viridiplantae</taxon>
        <taxon>Streptophyta</taxon>
        <taxon>Embryophyta</taxon>
        <taxon>Tracheophyta</taxon>
        <taxon>Spermatophyta</taxon>
        <taxon>Magnoliopsida</taxon>
        <taxon>Liliopsida</taxon>
        <taxon>Poales</taxon>
        <taxon>Poaceae</taxon>
        <taxon>BOP clade</taxon>
        <taxon>Oryzoideae</taxon>
        <taxon>Oryzeae</taxon>
        <taxon>Oryzinae</taxon>
        <taxon>Oryza</taxon>
    </lineage>
</organism>
<dbReference type="Proteomes" id="UP000007306">
    <property type="component" value="Chromosome 11"/>
</dbReference>
<evidence type="ECO:0000313" key="1">
    <source>
        <dbReference type="EnsemblPlants" id="ORGLA11G0135700.1"/>
    </source>
</evidence>
<dbReference type="EnsemblPlants" id="ORGLA11G0135700.1">
    <property type="protein sequence ID" value="ORGLA11G0135700.1"/>
    <property type="gene ID" value="ORGLA11G0135700"/>
</dbReference>
<accession>I1R0R5</accession>
<dbReference type="AlphaFoldDB" id="I1R0R5"/>
<dbReference type="HOGENOM" id="CLU_1279312_0_0_1"/>